<accession>A0ABV9KBF1</accession>
<proteinExistence type="predicted"/>
<evidence type="ECO:0000313" key="3">
    <source>
        <dbReference type="Proteomes" id="UP001595973"/>
    </source>
</evidence>
<reference evidence="3" key="1">
    <citation type="journal article" date="2019" name="Int. J. Syst. Evol. Microbiol.">
        <title>The Global Catalogue of Microorganisms (GCM) 10K type strain sequencing project: providing services to taxonomists for standard genome sequencing and annotation.</title>
        <authorList>
            <consortium name="The Broad Institute Genomics Platform"/>
            <consortium name="The Broad Institute Genome Sequencing Center for Infectious Disease"/>
            <person name="Wu L."/>
            <person name="Ma J."/>
        </authorList>
    </citation>
    <scope>NUCLEOTIDE SEQUENCE [LARGE SCALE GENOMIC DNA]</scope>
    <source>
        <strain evidence="3">CGMCC 4.7283</strain>
    </source>
</reference>
<dbReference type="Proteomes" id="UP001595973">
    <property type="component" value="Unassembled WGS sequence"/>
</dbReference>
<dbReference type="EMBL" id="JBHSGI010000002">
    <property type="protein sequence ID" value="MFC4667397.1"/>
    <property type="molecule type" value="Genomic_DNA"/>
</dbReference>
<sequence length="287" mass="29298">MVVKTASINKNIEACVMRVPLILILAGALGACSTQVPDSGYDEMSGQAPSAASAANGLFIPPSAVSGEALPPAPAGVASAASVVPNGPAPATAQTTDSFLANASSDADLAAETAAALAASSSNSGVAPVVASPSNPAPEIQVPAPVVEAPAPAVENSAGLSTENDFKSVANSRTIESDAERIARNRQQYQLIQPTALPTRDGSAGPNIVTFALETTHERGTQMYNRSGLRLPGHTERACARYPSADQAQIDFLASGGPERDRRGLDPDGDGFACDWNPAPFRTATKH</sequence>
<dbReference type="PROSITE" id="PS51257">
    <property type="entry name" value="PROKAR_LIPOPROTEIN"/>
    <property type="match status" value="1"/>
</dbReference>
<organism evidence="2 3">
    <name type="scientific">Seohaeicola nanhaiensis</name>
    <dbReference type="NCBI Taxonomy" id="1387282"/>
    <lineage>
        <taxon>Bacteria</taxon>
        <taxon>Pseudomonadati</taxon>
        <taxon>Pseudomonadota</taxon>
        <taxon>Alphaproteobacteria</taxon>
        <taxon>Rhodobacterales</taxon>
        <taxon>Roseobacteraceae</taxon>
        <taxon>Seohaeicola</taxon>
    </lineage>
</organism>
<keyword evidence="3" id="KW-1185">Reference proteome</keyword>
<evidence type="ECO:0008006" key="4">
    <source>
        <dbReference type="Google" id="ProtNLM"/>
    </source>
</evidence>
<gene>
    <name evidence="2" type="ORF">ACFO5X_02420</name>
</gene>
<evidence type="ECO:0000313" key="2">
    <source>
        <dbReference type="EMBL" id="MFC4667397.1"/>
    </source>
</evidence>
<comment type="caution">
    <text evidence="2">The sequence shown here is derived from an EMBL/GenBank/DDBJ whole genome shotgun (WGS) entry which is preliminary data.</text>
</comment>
<feature type="region of interest" description="Disordered" evidence="1">
    <location>
        <begin position="255"/>
        <end position="287"/>
    </location>
</feature>
<name>A0ABV9KBF1_9RHOB</name>
<dbReference type="RefSeq" id="WP_380715532.1">
    <property type="nucleotide sequence ID" value="NZ_JBHSGI010000002.1"/>
</dbReference>
<protein>
    <recommendedName>
        <fullName evidence="4">Excalibur calcium-binding domain-containing protein</fullName>
    </recommendedName>
</protein>
<evidence type="ECO:0000256" key="1">
    <source>
        <dbReference type="SAM" id="MobiDB-lite"/>
    </source>
</evidence>